<accession>D9QUB1</accession>
<feature type="binding site" evidence="5">
    <location>
        <position position="69"/>
    </location>
    <ligand>
        <name>[4Fe-4S] cluster</name>
        <dbReference type="ChEBI" id="CHEBI:49883"/>
        <note>4Fe-4S-S-AdoMet</note>
    </ligand>
</feature>
<dbReference type="GO" id="GO:0071524">
    <property type="term" value="P:pyrrolysine biosynthetic process"/>
    <property type="evidence" value="ECO:0007669"/>
    <property type="project" value="InterPro"/>
</dbReference>
<dbReference type="GO" id="GO:0046872">
    <property type="term" value="F:metal ion binding"/>
    <property type="evidence" value="ECO:0007669"/>
    <property type="project" value="UniProtKB-KW"/>
</dbReference>
<proteinExistence type="predicted"/>
<gene>
    <name evidence="8" type="ordered locus">Acear_0357</name>
</gene>
<dbReference type="HOGENOM" id="CLU_033172_0_0_9"/>
<organism evidence="8 9">
    <name type="scientific">Acetohalobium arabaticum (strain ATCC 49924 / DSM 5501 / Z-7288)</name>
    <dbReference type="NCBI Taxonomy" id="574087"/>
    <lineage>
        <taxon>Bacteria</taxon>
        <taxon>Bacillati</taxon>
        <taxon>Bacillota</taxon>
        <taxon>Clostridia</taxon>
        <taxon>Halanaerobiales</taxon>
        <taxon>Halobacteroidaceae</taxon>
        <taxon>Acetohalobium</taxon>
    </lineage>
</organism>
<evidence type="ECO:0000256" key="1">
    <source>
        <dbReference type="ARBA" id="ARBA00022691"/>
    </source>
</evidence>
<dbReference type="InterPro" id="IPR006638">
    <property type="entry name" value="Elp3/MiaA/NifB-like_rSAM"/>
</dbReference>
<sequence length="368" mass="41732">MKENNLDLQVILDKAKSGRELKFEEIYKILTLKDKESLEQVFKAAREIRRNYFGNKIFLYGFVYFSTYCRNECTFCYYRKSNNKSPRYRKTPDEILQIAESLMNSGVHLIDLTMGEDPAIYTENNFGSLKEIASQIKDQTNLPVMVSPGVLPEDEVLELEDCGADWYACYQETHNRDLFTELRVNQSYDRRMETKMLAKNNGLLIEDGILLGVGEEIEDRVNSILTMKELGVHQGRVMSFVAQEGTPMADSNTPPRREELLVIAALRLVLQDRLIPASLDVDGIEGLEDRLNAGANVVTSLIPPSSGLAGVSNSTLDIDEGHRTVNGVQKVIEELDLKIAAPELYKEWVETKKMNLNHLDRDVIVCRG</sequence>
<keyword evidence="9" id="KW-1185">Reference proteome</keyword>
<dbReference type="CDD" id="cd01335">
    <property type="entry name" value="Radical_SAM"/>
    <property type="match status" value="1"/>
</dbReference>
<dbReference type="Pfam" id="PF04055">
    <property type="entry name" value="Radical_SAM"/>
    <property type="match status" value="1"/>
</dbReference>
<dbReference type="PIRSF" id="PIRSF004762">
    <property type="entry name" value="CHP00423"/>
    <property type="match status" value="1"/>
</dbReference>
<feature type="binding site" evidence="6">
    <location>
        <position position="111"/>
    </location>
    <ligand>
        <name>(3R)-3-methyl-D-ornithine</name>
        <dbReference type="ChEBI" id="CHEBI:64642"/>
    </ligand>
</feature>
<evidence type="ECO:0000313" key="8">
    <source>
        <dbReference type="EMBL" id="ADL11904.1"/>
    </source>
</evidence>
<dbReference type="Gene3D" id="3.20.20.70">
    <property type="entry name" value="Aldolase class I"/>
    <property type="match status" value="1"/>
</dbReference>
<dbReference type="Proteomes" id="UP000001661">
    <property type="component" value="Chromosome"/>
</dbReference>
<evidence type="ECO:0000313" key="9">
    <source>
        <dbReference type="Proteomes" id="UP000001661"/>
    </source>
</evidence>
<evidence type="ECO:0000256" key="6">
    <source>
        <dbReference type="PIRSR" id="PIRSR004762-2"/>
    </source>
</evidence>
<dbReference type="EC" id="2.8.1.6" evidence="8"/>
<dbReference type="GO" id="GO:0004076">
    <property type="term" value="F:biotin synthase activity"/>
    <property type="evidence" value="ECO:0007669"/>
    <property type="project" value="UniProtKB-EC"/>
</dbReference>
<dbReference type="InterPro" id="IPR007197">
    <property type="entry name" value="rSAM"/>
</dbReference>
<dbReference type="InterPro" id="IPR058240">
    <property type="entry name" value="rSAM_sf"/>
</dbReference>
<keyword evidence="2" id="KW-0479">Metal-binding</keyword>
<reference evidence="8 9" key="1">
    <citation type="journal article" date="2010" name="Stand. Genomic Sci.">
        <title>Complete genome sequence of Acetohalobium arabaticum type strain (Z-7288).</title>
        <authorList>
            <person name="Sikorski J."/>
            <person name="Lapidus A."/>
            <person name="Chertkov O."/>
            <person name="Lucas S."/>
            <person name="Copeland A."/>
            <person name="Glavina Del Rio T."/>
            <person name="Nolan M."/>
            <person name="Tice H."/>
            <person name="Cheng J.F."/>
            <person name="Han C."/>
            <person name="Brambilla E."/>
            <person name="Pitluck S."/>
            <person name="Liolios K."/>
            <person name="Ivanova N."/>
            <person name="Mavromatis K."/>
            <person name="Mikhailova N."/>
            <person name="Pati A."/>
            <person name="Bruce D."/>
            <person name="Detter C."/>
            <person name="Tapia R."/>
            <person name="Goodwin L."/>
            <person name="Chen A."/>
            <person name="Palaniappan K."/>
            <person name="Land M."/>
            <person name="Hauser L."/>
            <person name="Chang Y.J."/>
            <person name="Jeffries C.D."/>
            <person name="Rohde M."/>
            <person name="Goker M."/>
            <person name="Spring S."/>
            <person name="Woyke T."/>
            <person name="Bristow J."/>
            <person name="Eisen J.A."/>
            <person name="Markowitz V."/>
            <person name="Hugenholtz P."/>
            <person name="Kyrpides N.C."/>
            <person name="Klenk H.P."/>
        </authorList>
    </citation>
    <scope>NUCLEOTIDE SEQUENCE [LARGE SCALE GENOMIC DNA]</scope>
    <source>
        <strain evidence="9">ATCC 49924 / DSM 5501 / Z-7288</strain>
    </source>
</reference>
<evidence type="ECO:0000256" key="3">
    <source>
        <dbReference type="ARBA" id="ARBA00023004"/>
    </source>
</evidence>
<evidence type="ECO:0000259" key="7">
    <source>
        <dbReference type="PROSITE" id="PS51918"/>
    </source>
</evidence>
<feature type="binding site" evidence="6">
    <location>
        <position position="278"/>
    </location>
    <ligand>
        <name>(3R)-3-methyl-D-ornithine</name>
        <dbReference type="ChEBI" id="CHEBI:64642"/>
    </ligand>
</feature>
<dbReference type="KEGG" id="aar:Acear_0357"/>
<dbReference type="PANTHER" id="PTHR43726">
    <property type="entry name" value="3-METHYLORNITHINE SYNTHASE"/>
    <property type="match status" value="1"/>
</dbReference>
<keyword evidence="5" id="KW-0004">4Fe-4S</keyword>
<evidence type="ECO:0000256" key="2">
    <source>
        <dbReference type="ARBA" id="ARBA00022723"/>
    </source>
</evidence>
<dbReference type="InterPro" id="IPR013785">
    <property type="entry name" value="Aldolase_TIM"/>
</dbReference>
<dbReference type="NCBIfam" id="TIGR03910">
    <property type="entry name" value="pyrrolys_PylB"/>
    <property type="match status" value="1"/>
</dbReference>
<evidence type="ECO:0000256" key="4">
    <source>
        <dbReference type="ARBA" id="ARBA00023014"/>
    </source>
</evidence>
<protein>
    <submittedName>
        <fullName evidence="8">Biotin synthase</fullName>
        <ecNumber evidence="8">2.8.1.6</ecNumber>
    </submittedName>
</protein>
<keyword evidence="3 5" id="KW-0408">Iron</keyword>
<dbReference type="STRING" id="574087.Acear_0357"/>
<name>D9QUB1_ACEAZ</name>
<dbReference type="SUPFAM" id="SSF102114">
    <property type="entry name" value="Radical SAM enzymes"/>
    <property type="match status" value="1"/>
</dbReference>
<evidence type="ECO:0000256" key="5">
    <source>
        <dbReference type="PIRSR" id="PIRSR004762-1"/>
    </source>
</evidence>
<dbReference type="eggNOG" id="COG0502">
    <property type="taxonomic scope" value="Bacteria"/>
</dbReference>
<dbReference type="PROSITE" id="PS51918">
    <property type="entry name" value="RADICAL_SAM"/>
    <property type="match status" value="1"/>
</dbReference>
<dbReference type="OrthoDB" id="9775764at2"/>
<feature type="binding site" evidence="6">
    <location>
        <position position="147"/>
    </location>
    <ligand>
        <name>(3R)-3-methyl-D-ornithine</name>
        <dbReference type="ChEBI" id="CHEBI:64642"/>
    </ligand>
</feature>
<dbReference type="RefSeq" id="WP_013277350.1">
    <property type="nucleotide sequence ID" value="NC_014378.1"/>
</dbReference>
<dbReference type="SMART" id="SM00729">
    <property type="entry name" value="Elp3"/>
    <property type="match status" value="1"/>
</dbReference>
<feature type="binding site" evidence="6">
    <location>
        <position position="300"/>
    </location>
    <ligand>
        <name>(3R)-3-methyl-D-ornithine</name>
        <dbReference type="ChEBI" id="CHEBI:64642"/>
    </ligand>
</feature>
<feature type="binding site" evidence="6">
    <location>
        <position position="172"/>
    </location>
    <ligand>
        <name>S-adenosyl-L-methionine</name>
        <dbReference type="ChEBI" id="CHEBI:59789"/>
    </ligand>
</feature>
<comment type="cofactor">
    <cofactor evidence="5">
        <name>[4Fe-4S] cluster</name>
        <dbReference type="ChEBI" id="CHEBI:49883"/>
    </cofactor>
    <text evidence="5">Binds 1 [4Fe-4S] cluster. The cluster is coordinated with 3 cysteines and an exchangeable S-adenosyl-L-methionine.</text>
</comment>
<feature type="binding site" evidence="6">
    <location>
        <position position="236"/>
    </location>
    <ligand>
        <name>(3R)-3-methyl-D-ornithine</name>
        <dbReference type="ChEBI" id="CHEBI:64642"/>
    </ligand>
</feature>
<keyword evidence="4 5" id="KW-0411">Iron-sulfur</keyword>
<feature type="binding site" evidence="6">
    <location>
        <position position="170"/>
    </location>
    <ligand>
        <name>(3R)-3-methyl-D-ornithine</name>
        <dbReference type="ChEBI" id="CHEBI:64642"/>
    </ligand>
</feature>
<keyword evidence="8" id="KW-0808">Transferase</keyword>
<dbReference type="InterPro" id="IPR023891">
    <property type="entry name" value="Pyrrolys_PylB"/>
</dbReference>
<dbReference type="SFLD" id="SFLDF00349">
    <property type="entry name" value="3-methylornithine_synthase_(Py"/>
    <property type="match status" value="1"/>
</dbReference>
<feature type="binding site" evidence="6">
    <location>
        <position position="183"/>
    </location>
    <ligand>
        <name>S-adenosyl-L-methionine</name>
        <dbReference type="ChEBI" id="CHEBI:59789"/>
    </ligand>
</feature>
<feature type="binding site" evidence="5">
    <location>
        <position position="73"/>
    </location>
    <ligand>
        <name>[4Fe-4S] cluster</name>
        <dbReference type="ChEBI" id="CHEBI:49883"/>
        <note>4Fe-4S-S-AdoMet</note>
    </ligand>
</feature>
<feature type="domain" description="Radical SAM core" evidence="7">
    <location>
        <begin position="55"/>
        <end position="280"/>
    </location>
</feature>
<dbReference type="SFLD" id="SFLDG01280">
    <property type="entry name" value="HydE/PylB-like"/>
    <property type="match status" value="1"/>
</dbReference>
<feature type="binding site" evidence="6">
    <location>
        <position position="299"/>
    </location>
    <ligand>
        <name>(3R)-3-methyl-D-ornithine</name>
        <dbReference type="ChEBI" id="CHEBI:64642"/>
    </ligand>
</feature>
<dbReference type="GO" id="GO:0051539">
    <property type="term" value="F:4 iron, 4 sulfur cluster binding"/>
    <property type="evidence" value="ECO:0007669"/>
    <property type="project" value="UniProtKB-KW"/>
</dbReference>
<dbReference type="PANTHER" id="PTHR43726:SF1">
    <property type="entry name" value="BIOTIN SYNTHASE"/>
    <property type="match status" value="1"/>
</dbReference>
<dbReference type="AlphaFoldDB" id="D9QUB1"/>
<dbReference type="InterPro" id="IPR034422">
    <property type="entry name" value="HydE/PylB-like"/>
</dbReference>
<dbReference type="SFLD" id="SFLDG01060">
    <property type="entry name" value="BATS_domain_containing"/>
    <property type="match status" value="1"/>
</dbReference>
<feature type="binding site" evidence="6">
    <location>
        <position position="75"/>
    </location>
    <ligand>
        <name>S-adenosyl-L-methionine</name>
        <dbReference type="ChEBI" id="CHEBI:59789"/>
    </ligand>
</feature>
<feature type="binding site" evidence="6">
    <location>
        <position position="191"/>
    </location>
    <ligand>
        <name>S-adenosyl-L-methionine</name>
        <dbReference type="ChEBI" id="CHEBI:59789"/>
    </ligand>
</feature>
<dbReference type="SFLD" id="SFLDS00029">
    <property type="entry name" value="Radical_SAM"/>
    <property type="match status" value="1"/>
</dbReference>
<dbReference type="EMBL" id="CP002105">
    <property type="protein sequence ID" value="ADL11904.1"/>
    <property type="molecule type" value="Genomic_DNA"/>
</dbReference>
<keyword evidence="1 5" id="KW-0949">S-adenosyl-L-methionine</keyword>
<feature type="binding site" evidence="5">
    <location>
        <position position="76"/>
    </location>
    <ligand>
        <name>[4Fe-4S] cluster</name>
        <dbReference type="ChEBI" id="CHEBI:49883"/>
        <note>4Fe-4S-S-AdoMet</note>
    </ligand>
</feature>